<name>A0A0L8IVR1_PSESX</name>
<dbReference type="RefSeq" id="WP_003400385.1">
    <property type="nucleotide sequence ID" value="NZ_LGAR01000044.1"/>
</dbReference>
<dbReference type="EMBL" id="LJPM01000333">
    <property type="protein sequence ID" value="KPW18104.1"/>
    <property type="molecule type" value="Genomic_DNA"/>
</dbReference>
<gene>
    <name evidence="1" type="ORF">ALO91_01062</name>
</gene>
<dbReference type="Proteomes" id="UP000050297">
    <property type="component" value="Unassembled WGS sequence"/>
</dbReference>
<evidence type="ECO:0000313" key="1">
    <source>
        <dbReference type="EMBL" id="KPW18104.1"/>
    </source>
</evidence>
<proteinExistence type="predicted"/>
<evidence type="ECO:0000313" key="2">
    <source>
        <dbReference type="Proteomes" id="UP000050297"/>
    </source>
</evidence>
<dbReference type="AlphaFoldDB" id="A0A0L8IVR1"/>
<protein>
    <submittedName>
        <fullName evidence="1">Uncharacterized protein</fullName>
    </submittedName>
</protein>
<reference evidence="1 2" key="1">
    <citation type="submission" date="2015-09" db="EMBL/GenBank/DDBJ databases">
        <title>Genome announcement of multiple Pseudomonas syringae strains.</title>
        <authorList>
            <person name="Thakur S."/>
            <person name="Wang P.W."/>
            <person name="Gong Y."/>
            <person name="Weir B.S."/>
            <person name="Guttman D.S."/>
        </authorList>
    </citation>
    <scope>NUCLEOTIDE SEQUENCE [LARGE SCALE GENOMIC DNA]</scope>
    <source>
        <strain evidence="1 2">ICMP2802</strain>
    </source>
</reference>
<dbReference type="PATRIC" id="fig|199198.4.peg.4001"/>
<comment type="caution">
    <text evidence="1">The sequence shown here is derived from an EMBL/GenBank/DDBJ whole genome shotgun (WGS) entry which is preliminary data.</text>
</comment>
<accession>A0A0L8IVR1</accession>
<organism evidence="1 2">
    <name type="scientific">Pseudomonas syringae pv. aceris</name>
    <dbReference type="NCBI Taxonomy" id="199198"/>
    <lineage>
        <taxon>Bacteria</taxon>
        <taxon>Pseudomonadati</taxon>
        <taxon>Pseudomonadota</taxon>
        <taxon>Gammaproteobacteria</taxon>
        <taxon>Pseudomonadales</taxon>
        <taxon>Pseudomonadaceae</taxon>
        <taxon>Pseudomonas</taxon>
        <taxon>Pseudomonas syringae</taxon>
    </lineage>
</organism>
<sequence>MNSDQLNQYDAERLHQRVAAELGITAEELTTWMINDIERVTEGGKDVGHMVVFRESTPAQILDKVQHKQSHFTAMTGVIDLS</sequence>